<proteinExistence type="predicted"/>
<evidence type="ECO:0000313" key="2">
    <source>
        <dbReference type="EMBL" id="TPN85124.1"/>
    </source>
</evidence>
<keyword evidence="3" id="KW-1185">Reference proteome</keyword>
<feature type="domain" description="A-kinase anchor protein 7-like phosphoesterase" evidence="1">
    <location>
        <begin position="49"/>
        <end position="210"/>
    </location>
</feature>
<comment type="caution">
    <text evidence="2">The sequence shown here is derived from an EMBL/GenBank/DDBJ whole genome shotgun (WGS) entry which is preliminary data.</text>
</comment>
<organism evidence="2 3">
    <name type="scientific">Aquimarina algicola</name>
    <dbReference type="NCBI Taxonomy" id="2589995"/>
    <lineage>
        <taxon>Bacteria</taxon>
        <taxon>Pseudomonadati</taxon>
        <taxon>Bacteroidota</taxon>
        <taxon>Flavobacteriia</taxon>
        <taxon>Flavobacteriales</taxon>
        <taxon>Flavobacteriaceae</taxon>
        <taxon>Aquimarina</taxon>
    </lineage>
</organism>
<protein>
    <submittedName>
        <fullName evidence="2">Mutarotase</fullName>
    </submittedName>
</protein>
<dbReference type="RefSeq" id="WP_140594054.1">
    <property type="nucleotide sequence ID" value="NZ_VFWZ01000004.1"/>
</dbReference>
<gene>
    <name evidence="2" type="ORF">FHK87_13920</name>
</gene>
<accession>A0A504J3V7</accession>
<dbReference type="Proteomes" id="UP000315540">
    <property type="component" value="Unassembled WGS sequence"/>
</dbReference>
<name>A0A504J3V7_9FLAO</name>
<sequence>MNLESHYKELYDHSISKISSDNYEIDNLIDSDKDNRFGITLLIRPPIEIKEEIQKFIKEIKRIEPNQYYYPNSDIHITVMSIISCYDGFDMKTIDLKKYIELTQKCLLEKREFSITFKGITASPSGIMIRGFMNTNELNDIRDRLRKEFKNSNLEQSLDKRYSIQTAHSTIIRFKTKLSQKEKFLKALDKNINYNFGAFKVNKFELVFNDWYQRDKYVNKIYDFFI</sequence>
<dbReference type="InterPro" id="IPR019510">
    <property type="entry name" value="AKAP7-like_phosphoesterase"/>
</dbReference>
<evidence type="ECO:0000313" key="3">
    <source>
        <dbReference type="Proteomes" id="UP000315540"/>
    </source>
</evidence>
<evidence type="ECO:0000259" key="1">
    <source>
        <dbReference type="Pfam" id="PF10469"/>
    </source>
</evidence>
<dbReference type="Pfam" id="PF10469">
    <property type="entry name" value="AKAP7_NLS"/>
    <property type="match status" value="1"/>
</dbReference>
<dbReference type="SUPFAM" id="SSF55144">
    <property type="entry name" value="LigT-like"/>
    <property type="match status" value="1"/>
</dbReference>
<dbReference type="OrthoDB" id="2326088at2"/>
<dbReference type="EMBL" id="VFWZ01000004">
    <property type="protein sequence ID" value="TPN85124.1"/>
    <property type="molecule type" value="Genomic_DNA"/>
</dbReference>
<dbReference type="AlphaFoldDB" id="A0A504J3V7"/>
<dbReference type="InterPro" id="IPR009097">
    <property type="entry name" value="Cyclic_Pdiesterase"/>
</dbReference>
<dbReference type="Gene3D" id="3.90.1140.10">
    <property type="entry name" value="Cyclic phosphodiesterase"/>
    <property type="match status" value="1"/>
</dbReference>
<reference evidence="2 3" key="1">
    <citation type="submission" date="2019-06" db="EMBL/GenBank/DDBJ databases">
        <authorList>
            <person name="Meng X."/>
        </authorList>
    </citation>
    <scope>NUCLEOTIDE SEQUENCE [LARGE SCALE GENOMIC DNA]</scope>
    <source>
        <strain evidence="2 3">M625</strain>
    </source>
</reference>